<dbReference type="Proteomes" id="UP000186218">
    <property type="component" value="Unassembled WGS sequence"/>
</dbReference>
<dbReference type="PANTHER" id="PTHR42923">
    <property type="entry name" value="PROTOPORPHYRINOGEN OXIDASE"/>
    <property type="match status" value="1"/>
</dbReference>
<dbReference type="STRING" id="1344003.SAMN05445060_3419"/>
<name>A0A1N7H2G7_9NOCA</name>
<dbReference type="RefSeq" id="WP_234974453.1">
    <property type="nucleotide sequence ID" value="NZ_FTNT01000011.1"/>
</dbReference>
<dbReference type="PANTHER" id="PTHR42923:SF17">
    <property type="entry name" value="AMINE OXIDASE DOMAIN-CONTAINING PROTEIN"/>
    <property type="match status" value="1"/>
</dbReference>
<dbReference type="EMBL" id="FTNT01000011">
    <property type="protein sequence ID" value="SIS19025.1"/>
    <property type="molecule type" value="Genomic_DNA"/>
</dbReference>
<keyword evidence="3" id="KW-1185">Reference proteome</keyword>
<protein>
    <recommendedName>
        <fullName evidence="1">RCK C-terminal domain-containing protein</fullName>
    </recommendedName>
</protein>
<dbReference type="InterPro" id="IPR050464">
    <property type="entry name" value="Zeta_carotene_desat/Oxidored"/>
</dbReference>
<dbReference type="GO" id="GO:0016491">
    <property type="term" value="F:oxidoreductase activity"/>
    <property type="evidence" value="ECO:0007669"/>
    <property type="project" value="InterPro"/>
</dbReference>
<gene>
    <name evidence="2" type="ORF">SAMN05445060_3419</name>
</gene>
<organism evidence="2 3">
    <name type="scientific">Williamsia sterculiae</name>
    <dbReference type="NCBI Taxonomy" id="1344003"/>
    <lineage>
        <taxon>Bacteria</taxon>
        <taxon>Bacillati</taxon>
        <taxon>Actinomycetota</taxon>
        <taxon>Actinomycetes</taxon>
        <taxon>Mycobacteriales</taxon>
        <taxon>Nocardiaceae</taxon>
        <taxon>Williamsia</taxon>
    </lineage>
</organism>
<evidence type="ECO:0000313" key="2">
    <source>
        <dbReference type="EMBL" id="SIS19025.1"/>
    </source>
</evidence>
<feature type="domain" description="RCK C-terminal" evidence="1">
    <location>
        <begin position="203"/>
        <end position="288"/>
    </location>
</feature>
<dbReference type="SUPFAM" id="SSF51905">
    <property type="entry name" value="FAD/NAD(P)-binding domain"/>
    <property type="match status" value="1"/>
</dbReference>
<evidence type="ECO:0000259" key="1">
    <source>
        <dbReference type="PROSITE" id="PS51202"/>
    </source>
</evidence>
<accession>A0A1N7H2G7</accession>
<dbReference type="AlphaFoldDB" id="A0A1N7H2G7"/>
<sequence length="460" mass="49955">MAAINDAATGRRPSVGVIGSGVSGLTAAYLLHDTHAVTVYEADRRAGGHAHTHTVDDGDRRLSIDTGFIVHNEITYPLLRKLFGRLEVATTPTEMSMSIADRRGRFVYAGGRGIGGVFAQRRRVADPQFLGMLMQVKQFHRAASQFLDIGEDDDLTTFGQFLADHRFGRYFIDRYALPLVSCVWSAGARTSLDYPARYLFAFLRNHGMLTVTGSPTWHTVTGGSRQYVDRILATLDDVRLGTAVTGVRRDRDGVEITDGDGRTQRFDRVVVATHPDQALELLTDPTRAERAVLGAFGYTPNVALLHTDASVMPRSHRGWASWNYLMSEGSDPDGMRDRDGAAGDNAPPGVTYWMNRLQALDAGRDYFVSLNAGDRVDPRSVIAEIHYSHPQYTPAAVAAQAHLPALNTTHTAFAGAYHGWGFHEDGCRSGTLAAEHFGAGWSDGTTAASVSTTTGAGGAW</sequence>
<dbReference type="Pfam" id="PF01593">
    <property type="entry name" value="Amino_oxidase"/>
    <property type="match status" value="1"/>
</dbReference>
<reference evidence="2 3" key="1">
    <citation type="submission" date="2017-01" db="EMBL/GenBank/DDBJ databases">
        <authorList>
            <person name="Mah S.A."/>
            <person name="Swanson W.J."/>
            <person name="Moy G.W."/>
            <person name="Vacquier V.D."/>
        </authorList>
    </citation>
    <scope>NUCLEOTIDE SEQUENCE [LARGE SCALE GENOMIC DNA]</scope>
    <source>
        <strain evidence="2 3">CPCC 203464</strain>
    </source>
</reference>
<dbReference type="Gene3D" id="3.50.50.60">
    <property type="entry name" value="FAD/NAD(P)-binding domain"/>
    <property type="match status" value="1"/>
</dbReference>
<dbReference type="InterPro" id="IPR036188">
    <property type="entry name" value="FAD/NAD-bd_sf"/>
</dbReference>
<evidence type="ECO:0000313" key="3">
    <source>
        <dbReference type="Proteomes" id="UP000186218"/>
    </source>
</evidence>
<dbReference type="InterPro" id="IPR006037">
    <property type="entry name" value="RCK_C"/>
</dbReference>
<dbReference type="PROSITE" id="PS51202">
    <property type="entry name" value="RCK_C"/>
    <property type="match status" value="1"/>
</dbReference>
<dbReference type="GO" id="GO:0006813">
    <property type="term" value="P:potassium ion transport"/>
    <property type="evidence" value="ECO:0007669"/>
    <property type="project" value="InterPro"/>
</dbReference>
<dbReference type="InterPro" id="IPR002937">
    <property type="entry name" value="Amino_oxidase"/>
</dbReference>
<proteinExistence type="predicted"/>
<dbReference type="GO" id="GO:0008324">
    <property type="term" value="F:monoatomic cation transmembrane transporter activity"/>
    <property type="evidence" value="ECO:0007669"/>
    <property type="project" value="InterPro"/>
</dbReference>